<keyword evidence="1" id="KW-1133">Transmembrane helix</keyword>
<name>A0A1G7J871_CHIFI</name>
<protein>
    <recommendedName>
        <fullName evidence="4">DUF2752 domain-containing protein</fullName>
    </recommendedName>
</protein>
<keyword evidence="1" id="KW-0812">Transmembrane</keyword>
<proteinExistence type="predicted"/>
<keyword evidence="1" id="KW-0472">Membrane</keyword>
<dbReference type="RefSeq" id="WP_143011367.1">
    <property type="nucleotide sequence ID" value="NZ_FNBN01000001.1"/>
</dbReference>
<reference evidence="2 3" key="1">
    <citation type="submission" date="2016-10" db="EMBL/GenBank/DDBJ databases">
        <authorList>
            <person name="de Groot N.N."/>
        </authorList>
    </citation>
    <scope>NUCLEOTIDE SEQUENCE [LARGE SCALE GENOMIC DNA]</scope>
    <source>
        <strain evidence="2 3">DSM 527</strain>
    </source>
</reference>
<evidence type="ECO:0008006" key="4">
    <source>
        <dbReference type="Google" id="ProtNLM"/>
    </source>
</evidence>
<evidence type="ECO:0000313" key="3">
    <source>
        <dbReference type="Proteomes" id="UP000199045"/>
    </source>
</evidence>
<accession>A0A1G7J871</accession>
<dbReference type="EMBL" id="FNBN01000001">
    <property type="protein sequence ID" value="SDF20984.1"/>
    <property type="molecule type" value="Genomic_DNA"/>
</dbReference>
<gene>
    <name evidence="2" type="ORF">SAMN04488121_1011133</name>
</gene>
<sequence>MRNMQINAYIQRINIELIIWPAALLLLFFMDPDQDSRASFCLLKRIGIPWCPGCGLGHSIHFLLHGEWSASLKSHPLGPFAVLILLYRTFQLARLQWQSFAELKNHYT</sequence>
<organism evidence="2 3">
    <name type="scientific">Chitinophaga filiformis</name>
    <name type="common">Myxococcus filiformis</name>
    <name type="synonym">Flexibacter filiformis</name>
    <dbReference type="NCBI Taxonomy" id="104663"/>
    <lineage>
        <taxon>Bacteria</taxon>
        <taxon>Pseudomonadati</taxon>
        <taxon>Bacteroidota</taxon>
        <taxon>Chitinophagia</taxon>
        <taxon>Chitinophagales</taxon>
        <taxon>Chitinophagaceae</taxon>
        <taxon>Chitinophaga</taxon>
    </lineage>
</organism>
<feature type="transmembrane region" description="Helical" evidence="1">
    <location>
        <begin position="12"/>
        <end position="30"/>
    </location>
</feature>
<dbReference type="Pfam" id="PF10825">
    <property type="entry name" value="DUF2752"/>
    <property type="match status" value="1"/>
</dbReference>
<dbReference type="OrthoDB" id="1525013at2"/>
<evidence type="ECO:0000313" key="2">
    <source>
        <dbReference type="EMBL" id="SDF20984.1"/>
    </source>
</evidence>
<dbReference type="AlphaFoldDB" id="A0A1G7J871"/>
<dbReference type="Proteomes" id="UP000199045">
    <property type="component" value="Unassembled WGS sequence"/>
</dbReference>
<evidence type="ECO:0000256" key="1">
    <source>
        <dbReference type="SAM" id="Phobius"/>
    </source>
</evidence>
<dbReference type="InterPro" id="IPR021215">
    <property type="entry name" value="DUF2752"/>
</dbReference>
<dbReference type="STRING" id="104663.SAMN04488121_1011133"/>